<sequence>MTAAASPPSIQRSIGERELIVMMATLMALQALSIDSMLPALPNIAGDLGAGDANRRQLVIGVYLIGTALGALVPGALADRFGRRPVVFGSIAAYCLLSLVCALAPDFSVMLAARSLQGFLSAGLTVLPSAIVRDRYSGDRMARMQSTIALVFMAVPMMAPSFGQAVLLVAGWRWIFGTTAAMSLLVMAWAWLRLPETLDPADVQPIRLSPIITNMGASLLDRSAIGYVIGAGVLWSGLFGYLNSSQQLIAEQFGGGDKFPLIFAGMAGGMALANLTNSRIVERFGARRVSQVALFAYIAVAVLQVWRAFGGNEGLWDFVALMGAQMCLIAFMGANFSSVALQPFGRTAGAAASAQMFVRSSLSSLLGIAIGMSYDGSARNLSVALLTGGLLTLGLVLYSERGKLFRRLYAPGAERPA</sequence>
<feature type="transmembrane region" description="Helical" evidence="6">
    <location>
        <begin position="356"/>
        <end position="374"/>
    </location>
</feature>
<dbReference type="GO" id="GO:0022857">
    <property type="term" value="F:transmembrane transporter activity"/>
    <property type="evidence" value="ECO:0007669"/>
    <property type="project" value="InterPro"/>
</dbReference>
<comment type="caution">
    <text evidence="8">The sequence shown here is derived from an EMBL/GenBank/DDBJ whole genome shotgun (WGS) entry which is preliminary data.</text>
</comment>
<feature type="transmembrane region" description="Helical" evidence="6">
    <location>
        <begin position="174"/>
        <end position="192"/>
    </location>
</feature>
<evidence type="ECO:0000313" key="8">
    <source>
        <dbReference type="EMBL" id="PKB14772.1"/>
    </source>
</evidence>
<evidence type="ECO:0000256" key="5">
    <source>
        <dbReference type="ARBA" id="ARBA00023136"/>
    </source>
</evidence>
<dbReference type="EMBL" id="PHUF01000004">
    <property type="protein sequence ID" value="PKB14772.1"/>
    <property type="molecule type" value="Genomic_DNA"/>
</dbReference>
<dbReference type="CDD" id="cd17320">
    <property type="entry name" value="MFS_MdfA_MDR_like"/>
    <property type="match status" value="1"/>
</dbReference>
<feature type="transmembrane region" description="Helical" evidence="6">
    <location>
        <begin position="19"/>
        <end position="38"/>
    </location>
</feature>
<gene>
    <name evidence="8" type="ORF">B0I00_2373</name>
</gene>
<evidence type="ECO:0000256" key="2">
    <source>
        <dbReference type="ARBA" id="ARBA00022448"/>
    </source>
</evidence>
<evidence type="ECO:0000256" key="1">
    <source>
        <dbReference type="ARBA" id="ARBA00004141"/>
    </source>
</evidence>
<organism evidence="8 9">
    <name type="scientific">Novosphingobium kunmingense</name>
    <dbReference type="NCBI Taxonomy" id="1211806"/>
    <lineage>
        <taxon>Bacteria</taxon>
        <taxon>Pseudomonadati</taxon>
        <taxon>Pseudomonadota</taxon>
        <taxon>Alphaproteobacteria</taxon>
        <taxon>Sphingomonadales</taxon>
        <taxon>Sphingomonadaceae</taxon>
        <taxon>Novosphingobium</taxon>
    </lineage>
</organism>
<evidence type="ECO:0000256" key="4">
    <source>
        <dbReference type="ARBA" id="ARBA00022989"/>
    </source>
</evidence>
<dbReference type="PANTHER" id="PTHR23502">
    <property type="entry name" value="MAJOR FACILITATOR SUPERFAMILY"/>
    <property type="match status" value="1"/>
</dbReference>
<dbReference type="InterPro" id="IPR011701">
    <property type="entry name" value="MFS"/>
</dbReference>
<dbReference type="InterPro" id="IPR036259">
    <property type="entry name" value="MFS_trans_sf"/>
</dbReference>
<dbReference type="RefSeq" id="WP_100867565.1">
    <property type="nucleotide sequence ID" value="NZ_PHUF01000004.1"/>
</dbReference>
<protein>
    <submittedName>
        <fullName evidence="8">DHA1 family bicyclomycin/chloramphenicol resistance-like MFS transporter</fullName>
    </submittedName>
</protein>
<comment type="subcellular location">
    <subcellularLocation>
        <location evidence="1">Membrane</location>
        <topology evidence="1">Multi-pass membrane protein</topology>
    </subcellularLocation>
</comment>
<feature type="transmembrane region" description="Helical" evidence="6">
    <location>
        <begin position="111"/>
        <end position="132"/>
    </location>
</feature>
<dbReference type="PANTHER" id="PTHR23502:SF132">
    <property type="entry name" value="POLYAMINE TRANSPORTER 2-RELATED"/>
    <property type="match status" value="1"/>
</dbReference>
<evidence type="ECO:0000313" key="9">
    <source>
        <dbReference type="Proteomes" id="UP000232587"/>
    </source>
</evidence>
<dbReference type="OrthoDB" id="9800416at2"/>
<dbReference type="Gene3D" id="1.20.1720.10">
    <property type="entry name" value="Multidrug resistance protein D"/>
    <property type="match status" value="1"/>
</dbReference>
<keyword evidence="4 6" id="KW-1133">Transmembrane helix</keyword>
<feature type="transmembrane region" description="Helical" evidence="6">
    <location>
        <begin position="315"/>
        <end position="336"/>
    </location>
</feature>
<dbReference type="InterPro" id="IPR020846">
    <property type="entry name" value="MFS_dom"/>
</dbReference>
<dbReference type="PROSITE" id="PS50850">
    <property type="entry name" value="MFS"/>
    <property type="match status" value="1"/>
</dbReference>
<reference evidence="8 9" key="1">
    <citation type="submission" date="2017-11" db="EMBL/GenBank/DDBJ databases">
        <title>Genomic Encyclopedia of Type Strains, Phase III (KMG-III): the genomes of soil and plant-associated and newly described type strains.</title>
        <authorList>
            <person name="Whitman W."/>
        </authorList>
    </citation>
    <scope>NUCLEOTIDE SEQUENCE [LARGE SCALE GENOMIC DNA]</scope>
    <source>
        <strain evidence="8 9">CGMCC 1.12274</strain>
    </source>
</reference>
<keyword evidence="2" id="KW-0813">Transport</keyword>
<accession>A0A2N0H762</accession>
<feature type="domain" description="Major facilitator superfamily (MFS) profile" evidence="7">
    <location>
        <begin position="19"/>
        <end position="406"/>
    </location>
</feature>
<keyword evidence="9" id="KW-1185">Reference proteome</keyword>
<feature type="transmembrane region" description="Helical" evidence="6">
    <location>
        <begin position="85"/>
        <end position="105"/>
    </location>
</feature>
<evidence type="ECO:0000259" key="7">
    <source>
        <dbReference type="PROSITE" id="PS50850"/>
    </source>
</evidence>
<dbReference type="GO" id="GO:1990961">
    <property type="term" value="P:xenobiotic detoxification by transmembrane export across the plasma membrane"/>
    <property type="evidence" value="ECO:0007669"/>
    <property type="project" value="TreeGrafter"/>
</dbReference>
<keyword evidence="3 6" id="KW-0812">Transmembrane</keyword>
<evidence type="ECO:0000256" key="3">
    <source>
        <dbReference type="ARBA" id="ARBA00022692"/>
    </source>
</evidence>
<evidence type="ECO:0000256" key="6">
    <source>
        <dbReference type="SAM" id="Phobius"/>
    </source>
</evidence>
<dbReference type="Proteomes" id="UP000232587">
    <property type="component" value="Unassembled WGS sequence"/>
</dbReference>
<feature type="transmembrane region" description="Helical" evidence="6">
    <location>
        <begin position="292"/>
        <end position="309"/>
    </location>
</feature>
<dbReference type="SUPFAM" id="SSF103473">
    <property type="entry name" value="MFS general substrate transporter"/>
    <property type="match status" value="1"/>
</dbReference>
<feature type="transmembrane region" description="Helical" evidence="6">
    <location>
        <begin position="58"/>
        <end position="78"/>
    </location>
</feature>
<dbReference type="AlphaFoldDB" id="A0A2N0H762"/>
<feature type="transmembrane region" description="Helical" evidence="6">
    <location>
        <begin position="380"/>
        <end position="398"/>
    </location>
</feature>
<keyword evidence="5 6" id="KW-0472">Membrane</keyword>
<dbReference type="GO" id="GO:0005886">
    <property type="term" value="C:plasma membrane"/>
    <property type="evidence" value="ECO:0007669"/>
    <property type="project" value="TreeGrafter"/>
</dbReference>
<name>A0A2N0H762_9SPHN</name>
<proteinExistence type="predicted"/>
<feature type="transmembrane region" description="Helical" evidence="6">
    <location>
        <begin position="262"/>
        <end position="280"/>
    </location>
</feature>
<feature type="transmembrane region" description="Helical" evidence="6">
    <location>
        <begin position="224"/>
        <end position="242"/>
    </location>
</feature>
<feature type="transmembrane region" description="Helical" evidence="6">
    <location>
        <begin position="144"/>
        <end position="162"/>
    </location>
</feature>
<dbReference type="Pfam" id="PF07690">
    <property type="entry name" value="MFS_1"/>
    <property type="match status" value="1"/>
</dbReference>